<evidence type="ECO:0000313" key="2">
    <source>
        <dbReference type="EMBL" id="MDT9600028.1"/>
    </source>
</evidence>
<evidence type="ECO:0008006" key="4">
    <source>
        <dbReference type="Google" id="ProtNLM"/>
    </source>
</evidence>
<protein>
    <recommendedName>
        <fullName evidence="4">SlyX protein</fullName>
    </recommendedName>
</protein>
<organism evidence="2 3">
    <name type="scientific">Sphingosinicella rhizophila</name>
    <dbReference type="NCBI Taxonomy" id="3050082"/>
    <lineage>
        <taxon>Bacteria</taxon>
        <taxon>Pseudomonadati</taxon>
        <taxon>Pseudomonadota</taxon>
        <taxon>Alphaproteobacteria</taxon>
        <taxon>Sphingomonadales</taxon>
        <taxon>Sphingosinicellaceae</taxon>
        <taxon>Sphingosinicella</taxon>
    </lineage>
</organism>
<accession>A0ABU3QAK7</accession>
<feature type="region of interest" description="Disordered" evidence="1">
    <location>
        <begin position="54"/>
        <end position="88"/>
    </location>
</feature>
<sequence length="88" mass="9745">MTDYVVAGLVKKRAELAGELESTHERLRVLVNQLESLDNTLRIVAPDMEVEAIRPEAFRPPDDWSKRGQDEPLGAVDPEADQGAAYIA</sequence>
<dbReference type="Proteomes" id="UP001259572">
    <property type="component" value="Unassembled WGS sequence"/>
</dbReference>
<dbReference type="EMBL" id="JAVUPU010000007">
    <property type="protein sequence ID" value="MDT9600028.1"/>
    <property type="molecule type" value="Genomic_DNA"/>
</dbReference>
<gene>
    <name evidence="2" type="ORF">RQX22_13785</name>
</gene>
<comment type="caution">
    <text evidence="2">The sequence shown here is derived from an EMBL/GenBank/DDBJ whole genome shotgun (WGS) entry which is preliminary data.</text>
</comment>
<proteinExistence type="predicted"/>
<keyword evidence="3" id="KW-1185">Reference proteome</keyword>
<reference evidence="2 3" key="1">
    <citation type="submission" date="2023-05" db="EMBL/GenBank/DDBJ databases">
        <authorList>
            <person name="Guo Y."/>
        </authorList>
    </citation>
    <scope>NUCLEOTIDE SEQUENCE [LARGE SCALE GENOMIC DNA]</scope>
    <source>
        <strain evidence="2 3">GR2756</strain>
    </source>
</reference>
<evidence type="ECO:0000313" key="3">
    <source>
        <dbReference type="Proteomes" id="UP001259572"/>
    </source>
</evidence>
<dbReference type="RefSeq" id="WP_315727129.1">
    <property type="nucleotide sequence ID" value="NZ_JAVUPU010000007.1"/>
</dbReference>
<evidence type="ECO:0000256" key="1">
    <source>
        <dbReference type="SAM" id="MobiDB-lite"/>
    </source>
</evidence>
<feature type="compositionally biased region" description="Basic and acidic residues" evidence="1">
    <location>
        <begin position="54"/>
        <end position="70"/>
    </location>
</feature>
<name>A0ABU3QAK7_9SPHN</name>